<dbReference type="PANTHER" id="PTHR45756">
    <property type="entry name" value="PALMITOYLTRANSFERASE"/>
    <property type="match status" value="1"/>
</dbReference>
<reference evidence="3" key="2">
    <citation type="submission" date="2019-10" db="EMBL/GenBank/DDBJ databases">
        <title>Conservation and host-specific expression of non-tandemly repeated heterogenous ribosome RNA gene in arbuscular mycorrhizal fungi.</title>
        <authorList>
            <person name="Maeda T."/>
            <person name="Kobayashi Y."/>
            <person name="Nakagawa T."/>
            <person name="Ezawa T."/>
            <person name="Yamaguchi K."/>
            <person name="Bino T."/>
            <person name="Nishimoto Y."/>
            <person name="Shigenobu S."/>
            <person name="Kawaguchi M."/>
        </authorList>
    </citation>
    <scope>NUCLEOTIDE SEQUENCE</scope>
    <source>
        <strain evidence="3">HR1</strain>
    </source>
</reference>
<dbReference type="SUPFAM" id="SSF56112">
    <property type="entry name" value="Protein kinase-like (PK-like)"/>
    <property type="match status" value="1"/>
</dbReference>
<comment type="caution">
    <text evidence="2">The sequence shown here is derived from an EMBL/GenBank/DDBJ whole genome shotgun (WGS) entry which is preliminary data.</text>
</comment>
<dbReference type="InterPro" id="IPR001245">
    <property type="entry name" value="Ser-Thr/Tyr_kinase_cat_dom"/>
</dbReference>
<keyword evidence="3" id="KW-0808">Transferase</keyword>
<dbReference type="Gene3D" id="1.10.510.10">
    <property type="entry name" value="Transferase(Phosphotransferase) domain 1"/>
    <property type="match status" value="1"/>
</dbReference>
<evidence type="ECO:0000259" key="1">
    <source>
        <dbReference type="PROSITE" id="PS50011"/>
    </source>
</evidence>
<dbReference type="PANTHER" id="PTHR45756:SF1">
    <property type="entry name" value="PROTEIN KINASE DOMAIN CONTAINING PROTEIN"/>
    <property type="match status" value="1"/>
</dbReference>
<evidence type="ECO:0000313" key="2">
    <source>
        <dbReference type="EMBL" id="GBC00409.1"/>
    </source>
</evidence>
<dbReference type="InterPro" id="IPR053215">
    <property type="entry name" value="TKL_Ser/Thr_kinase"/>
</dbReference>
<evidence type="ECO:0000313" key="4">
    <source>
        <dbReference type="Proteomes" id="UP000247702"/>
    </source>
</evidence>
<name>A0A2Z6S816_9GLOM</name>
<keyword evidence="4" id="KW-1185">Reference proteome</keyword>
<dbReference type="OrthoDB" id="544350at2759"/>
<dbReference type="Pfam" id="PF07714">
    <property type="entry name" value="PK_Tyr_Ser-Thr"/>
    <property type="match status" value="1"/>
</dbReference>
<protein>
    <submittedName>
        <fullName evidence="3">Kinase-like domain-containing protein</fullName>
    </submittedName>
</protein>
<reference evidence="2 4" key="1">
    <citation type="submission" date="2017-11" db="EMBL/GenBank/DDBJ databases">
        <title>The genome of Rhizophagus clarus HR1 reveals common genetic basis of auxotrophy among arbuscular mycorrhizal fungi.</title>
        <authorList>
            <person name="Kobayashi Y."/>
        </authorList>
    </citation>
    <scope>NUCLEOTIDE SEQUENCE [LARGE SCALE GENOMIC DNA]</scope>
    <source>
        <strain evidence="2 4">HR1</strain>
    </source>
</reference>
<dbReference type="AlphaFoldDB" id="A0A2Z6S816"/>
<gene>
    <name evidence="3" type="ORF">RCL2_000176000</name>
    <name evidence="2" type="ORF">RclHR1_03850007</name>
</gene>
<proteinExistence type="predicted"/>
<keyword evidence="3" id="KW-0418">Kinase</keyword>
<dbReference type="InterPro" id="IPR000719">
    <property type="entry name" value="Prot_kinase_dom"/>
</dbReference>
<accession>A0A2Z6S816</accession>
<evidence type="ECO:0000313" key="3">
    <source>
        <dbReference type="EMBL" id="GES74267.1"/>
    </source>
</evidence>
<feature type="domain" description="Protein kinase" evidence="1">
    <location>
        <begin position="43"/>
        <end position="300"/>
    </location>
</feature>
<dbReference type="Proteomes" id="UP000615446">
    <property type="component" value="Unassembled WGS sequence"/>
</dbReference>
<dbReference type="EMBL" id="BLAL01000011">
    <property type="protein sequence ID" value="GES74267.1"/>
    <property type="molecule type" value="Genomic_DNA"/>
</dbReference>
<dbReference type="InterPro" id="IPR011009">
    <property type="entry name" value="Kinase-like_dom_sf"/>
</dbReference>
<sequence length="388" mass="44931">MSQRFRNLSSGSEQLDNYLKSTQKLNQDDPINLPLFFIPYNEFDDIKLLKKGGEGIIYKSEWKIGLNGLGPETVALKTLLNKLDIKKFINELDLQRKLYGTYIPLVYGVTKDFNNHYMIVMEYAKNGDLRNYLINNYNNLNFKDKLRMLKEIILAIKDIHSNNLIHGDIHPGNILRGENSFYVSDFGLCHPYTEERERKIIYGIPPYVAPEIFLKEHYGPEADIYGFSMIAWEILSGKKVYDNCPHDFDLIQSITNNDKRPPPINGTPLELWNLIQSCWDKDYTKRPKAKEIYSTLVKWLLIDEIYKIWENDLKKGITENFIFTNDDNFLSINNINYSNKQVTGSTLSIHDRFPTGNTTSSITSNNSSPENDDYVSIQIDLVIPNNLT</sequence>
<dbReference type="EMBL" id="BEXD01003168">
    <property type="protein sequence ID" value="GBC00409.1"/>
    <property type="molecule type" value="Genomic_DNA"/>
</dbReference>
<dbReference type="PROSITE" id="PS50011">
    <property type="entry name" value="PROTEIN_KINASE_DOM"/>
    <property type="match status" value="1"/>
</dbReference>
<dbReference type="Proteomes" id="UP000247702">
    <property type="component" value="Unassembled WGS sequence"/>
</dbReference>
<dbReference type="GO" id="GO:0005524">
    <property type="term" value="F:ATP binding"/>
    <property type="evidence" value="ECO:0007669"/>
    <property type="project" value="InterPro"/>
</dbReference>
<dbReference type="GO" id="GO:0004672">
    <property type="term" value="F:protein kinase activity"/>
    <property type="evidence" value="ECO:0007669"/>
    <property type="project" value="InterPro"/>
</dbReference>
<organism evidence="2 4">
    <name type="scientific">Rhizophagus clarus</name>
    <dbReference type="NCBI Taxonomy" id="94130"/>
    <lineage>
        <taxon>Eukaryota</taxon>
        <taxon>Fungi</taxon>
        <taxon>Fungi incertae sedis</taxon>
        <taxon>Mucoromycota</taxon>
        <taxon>Glomeromycotina</taxon>
        <taxon>Glomeromycetes</taxon>
        <taxon>Glomerales</taxon>
        <taxon>Glomeraceae</taxon>
        <taxon>Rhizophagus</taxon>
    </lineage>
</organism>